<accession>A0ABP8V2L6</accession>
<dbReference type="RefSeq" id="WP_345196497.1">
    <property type="nucleotide sequence ID" value="NZ_BAABFL010000387.1"/>
</dbReference>
<dbReference type="Proteomes" id="UP001500604">
    <property type="component" value="Unassembled WGS sequence"/>
</dbReference>
<proteinExistence type="predicted"/>
<dbReference type="InterPro" id="IPR023137">
    <property type="entry name" value="BrxA_sf"/>
</dbReference>
<evidence type="ECO:0000313" key="2">
    <source>
        <dbReference type="Proteomes" id="UP001500604"/>
    </source>
</evidence>
<dbReference type="Pfam" id="PF08849">
    <property type="entry name" value="BrxA"/>
    <property type="match status" value="1"/>
</dbReference>
<name>A0ABP8V2L6_9GAMM</name>
<protein>
    <recommendedName>
        <fullName evidence="3">Inner membrane protein</fullName>
    </recommendedName>
</protein>
<sequence>MQPEATTFYTTQLQAGLGLIEETKHLLSLYQPEMSSTQLYDQALDSGSFPNISARRLRNIVSECFSPRYLKPAVAIYLKAIAESASRQPLNQLLLIHTALANTILLDFIATVYWEKYSSGHDVISTEDAYEFVTHAVAEGKTQKTWSDSTIKRVSSYLLGCCADYQLLSTGKVSRRTIQPVRIQLTTSMYLAYWLHFSGLGDNAIINHESWKLFGLDPFDVREELKKIAKNGWLIVQSAGEVTRVSWQLKAMEEVINVITES</sequence>
<dbReference type="Gene3D" id="1.10.3540.10">
    <property type="entry name" value="uncharacterized protein from magnetospirillum magneticum domain"/>
    <property type="match status" value="1"/>
</dbReference>
<dbReference type="InterPro" id="IPR014948">
    <property type="entry name" value="BrxA"/>
</dbReference>
<dbReference type="EMBL" id="BAABFL010000387">
    <property type="protein sequence ID" value="GAA4650340.1"/>
    <property type="molecule type" value="Genomic_DNA"/>
</dbReference>
<organism evidence="1 2">
    <name type="scientific">Kistimonas scapharcae</name>
    <dbReference type="NCBI Taxonomy" id="1036133"/>
    <lineage>
        <taxon>Bacteria</taxon>
        <taxon>Pseudomonadati</taxon>
        <taxon>Pseudomonadota</taxon>
        <taxon>Gammaproteobacteria</taxon>
        <taxon>Oceanospirillales</taxon>
        <taxon>Endozoicomonadaceae</taxon>
        <taxon>Kistimonas</taxon>
    </lineage>
</organism>
<evidence type="ECO:0008006" key="3">
    <source>
        <dbReference type="Google" id="ProtNLM"/>
    </source>
</evidence>
<gene>
    <name evidence="1" type="ORF">GCM10023116_26230</name>
</gene>
<comment type="caution">
    <text evidence="1">The sequence shown here is derived from an EMBL/GenBank/DDBJ whole genome shotgun (WGS) entry which is preliminary data.</text>
</comment>
<evidence type="ECO:0000313" key="1">
    <source>
        <dbReference type="EMBL" id="GAA4650340.1"/>
    </source>
</evidence>
<reference evidence="2" key="1">
    <citation type="journal article" date="2019" name="Int. J. Syst. Evol. Microbiol.">
        <title>The Global Catalogue of Microorganisms (GCM) 10K type strain sequencing project: providing services to taxonomists for standard genome sequencing and annotation.</title>
        <authorList>
            <consortium name="The Broad Institute Genomics Platform"/>
            <consortium name="The Broad Institute Genome Sequencing Center for Infectious Disease"/>
            <person name="Wu L."/>
            <person name="Ma J."/>
        </authorList>
    </citation>
    <scope>NUCLEOTIDE SEQUENCE [LARGE SCALE GENOMIC DNA]</scope>
    <source>
        <strain evidence="2">JCM 17805</strain>
    </source>
</reference>
<keyword evidence="2" id="KW-1185">Reference proteome</keyword>